<dbReference type="PANTHER" id="PTHR48227">
    <property type="entry name" value="DNA TOPOISOMERASE 1-LIKE"/>
    <property type="match status" value="1"/>
</dbReference>
<dbReference type="Gramene" id="Pav_sc0000323.1_g220.1.mk:mrna">
    <property type="protein sequence ID" value="Pav_sc0000323.1_g220.1.mk:CDS:1"/>
    <property type="gene ID" value="Pav_sc0000323.1_g220.1.mk"/>
</dbReference>
<dbReference type="RefSeq" id="XP_021809228.1">
    <property type="nucleotide sequence ID" value="XM_021953536.1"/>
</dbReference>
<dbReference type="AlphaFoldDB" id="A0A6P5S609"/>
<keyword evidence="3" id="KW-0969">Cilium</keyword>
<accession>A0A6P5S609</accession>
<name>A0A6P5S609_PRUAV</name>
<dbReference type="Proteomes" id="UP000515124">
    <property type="component" value="Unplaced"/>
</dbReference>
<keyword evidence="3" id="KW-0282">Flagellum</keyword>
<keyword evidence="2" id="KW-1185">Reference proteome</keyword>
<feature type="region of interest" description="Disordered" evidence="1">
    <location>
        <begin position="53"/>
        <end position="344"/>
    </location>
</feature>
<organism evidence="2 3">
    <name type="scientific">Prunus avium</name>
    <name type="common">Cherry</name>
    <name type="synonym">Cerasus avium</name>
    <dbReference type="NCBI Taxonomy" id="42229"/>
    <lineage>
        <taxon>Eukaryota</taxon>
        <taxon>Viridiplantae</taxon>
        <taxon>Streptophyta</taxon>
        <taxon>Embryophyta</taxon>
        <taxon>Tracheophyta</taxon>
        <taxon>Spermatophyta</taxon>
        <taxon>Magnoliopsida</taxon>
        <taxon>eudicotyledons</taxon>
        <taxon>Gunneridae</taxon>
        <taxon>Pentapetalae</taxon>
        <taxon>rosids</taxon>
        <taxon>fabids</taxon>
        <taxon>Rosales</taxon>
        <taxon>Rosaceae</taxon>
        <taxon>Amygdaloideae</taxon>
        <taxon>Amygdaleae</taxon>
        <taxon>Prunus</taxon>
    </lineage>
</organism>
<proteinExistence type="predicted"/>
<sequence length="344" mass="37891">MAVSGTVLSTKPISLSKATSTLSSFVSSDTGASQEFSVYLQRALASFKELKQLHKELKAPRTQRRRSRHRSEAENDDAETVGENPTRSVVVSQEVSHGLELESKPKPKRQRQESNSNGRLENEEPNRPVVDAVERREEEEKKEKKGEFLNFRNDGGAIAERGGEGVEKREASDPVEVHDKKKKKKRDNVSNSDENGGHFEKGDGGGKVAEGAGEGVERREAADSAEMHNKKKNKKKGDTVGNSVENGGQIEKGDGGGKNAEVGGVGLEKREAADSVVMHEKKKKKNKKDNVCNSDENAVQIEKGDGEAKIRNKEVKKEEGKKRKSGVLDALEENLEKKKKRRKS</sequence>
<feature type="compositionally biased region" description="Polar residues" evidence="1">
    <location>
        <begin position="83"/>
        <end position="95"/>
    </location>
</feature>
<keyword evidence="3" id="KW-0966">Cell projection</keyword>
<dbReference type="PANTHER" id="PTHR48227:SF1">
    <property type="entry name" value="DNA LIGASE 1-LIKE"/>
    <property type="match status" value="1"/>
</dbReference>
<evidence type="ECO:0000313" key="3">
    <source>
        <dbReference type="RefSeq" id="XP_021809228.1"/>
    </source>
</evidence>
<feature type="compositionally biased region" description="Basic and acidic residues" evidence="1">
    <location>
        <begin position="302"/>
        <end position="321"/>
    </location>
</feature>
<feature type="compositionally biased region" description="Basic and acidic residues" evidence="1">
    <location>
        <begin position="267"/>
        <end position="279"/>
    </location>
</feature>
<feature type="compositionally biased region" description="Basic and acidic residues" evidence="1">
    <location>
        <begin position="161"/>
        <end position="179"/>
    </location>
</feature>
<reference evidence="3" key="1">
    <citation type="submission" date="2025-08" db="UniProtKB">
        <authorList>
            <consortium name="RefSeq"/>
        </authorList>
    </citation>
    <scope>IDENTIFICATION</scope>
</reference>
<evidence type="ECO:0000256" key="1">
    <source>
        <dbReference type="SAM" id="MobiDB-lite"/>
    </source>
</evidence>
<protein>
    <submittedName>
        <fullName evidence="3">Cilia- and flagella-associated protein 251</fullName>
    </submittedName>
</protein>
<feature type="compositionally biased region" description="Basic and acidic residues" evidence="1">
    <location>
        <begin position="215"/>
        <end position="228"/>
    </location>
</feature>
<feature type="compositionally biased region" description="Basic and acidic residues" evidence="1">
    <location>
        <begin position="120"/>
        <end position="147"/>
    </location>
</feature>
<gene>
    <name evidence="3" type="primary">LOC110752806</name>
</gene>
<feature type="compositionally biased region" description="Gly residues" evidence="1">
    <location>
        <begin position="205"/>
        <end position="214"/>
    </location>
</feature>
<dbReference type="GeneID" id="110752806"/>
<feature type="compositionally biased region" description="Basic and acidic residues" evidence="1">
    <location>
        <begin position="195"/>
        <end position="204"/>
    </location>
</feature>
<dbReference type="KEGG" id="pavi:110752806"/>
<evidence type="ECO:0000313" key="2">
    <source>
        <dbReference type="Proteomes" id="UP000515124"/>
    </source>
</evidence>